<dbReference type="OrthoDB" id="3263880at2759"/>
<proteinExistence type="predicted"/>
<protein>
    <submittedName>
        <fullName evidence="2">Uncharacterized protein</fullName>
    </submittedName>
</protein>
<dbReference type="EMBL" id="MLYV02000463">
    <property type="protein sequence ID" value="PSR94135.1"/>
    <property type="molecule type" value="Genomic_DNA"/>
</dbReference>
<comment type="caution">
    <text evidence="2">The sequence shown here is derived from an EMBL/GenBank/DDBJ whole genome shotgun (WGS) entry which is preliminary data.</text>
</comment>
<accession>A0A2R6PNF2</accession>
<reference evidence="2 3" key="1">
    <citation type="submission" date="2018-02" db="EMBL/GenBank/DDBJ databases">
        <title>Genome sequence of the basidiomycete white-rot fungus Phlebia centrifuga.</title>
        <authorList>
            <person name="Granchi Z."/>
            <person name="Peng M."/>
            <person name="de Vries R.P."/>
            <person name="Hilden K."/>
            <person name="Makela M.R."/>
            <person name="Grigoriev I."/>
            <person name="Riley R."/>
        </authorList>
    </citation>
    <scope>NUCLEOTIDE SEQUENCE [LARGE SCALE GENOMIC DNA]</scope>
    <source>
        <strain evidence="2 3">FBCC195</strain>
    </source>
</reference>
<keyword evidence="3" id="KW-1185">Reference proteome</keyword>
<evidence type="ECO:0000313" key="2">
    <source>
        <dbReference type="EMBL" id="PSR94135.1"/>
    </source>
</evidence>
<dbReference type="AlphaFoldDB" id="A0A2R6PNF2"/>
<dbReference type="Proteomes" id="UP000186601">
    <property type="component" value="Unassembled WGS sequence"/>
</dbReference>
<feature type="compositionally biased region" description="Low complexity" evidence="1">
    <location>
        <begin position="316"/>
        <end position="334"/>
    </location>
</feature>
<dbReference type="STRING" id="98765.A0A2R6PNF2"/>
<feature type="compositionally biased region" description="Polar residues" evidence="1">
    <location>
        <begin position="248"/>
        <end position="263"/>
    </location>
</feature>
<feature type="region of interest" description="Disordered" evidence="1">
    <location>
        <begin position="402"/>
        <end position="421"/>
    </location>
</feature>
<feature type="compositionally biased region" description="Polar residues" evidence="1">
    <location>
        <begin position="359"/>
        <end position="368"/>
    </location>
</feature>
<name>A0A2R6PNF2_9APHY</name>
<evidence type="ECO:0000313" key="3">
    <source>
        <dbReference type="Proteomes" id="UP000186601"/>
    </source>
</evidence>
<feature type="compositionally biased region" description="Polar residues" evidence="1">
    <location>
        <begin position="294"/>
        <end position="315"/>
    </location>
</feature>
<sequence length="471" mass="52569">MALVVWAASFGINEYGLEDSQEPPADTRQRKDLINEMLQEMLYLIDLHGILRKASWDGVRLLLLLLPLTQGPKARQREDVKEDLLQYVWDTLDQCWKELDDLRSVGTGEIIEVEDMERFIHDNVVREALKQRLVSQPPHDTYHADGDTALTRKYERILRLHDKAKLRCQSVVRDVVAIIQRNLGTSFFQYDASLVRDGCFFAAFLLAGETGSSEDVEACLQALNEMRWVFSKSEERMHTVRMVWQSRMQQTRSLGRTHSSSPMRDSHPNLPGQDMPYQRRYPSRAVTIPPLTIPDSSMLRTSSAPNTACTQDHGWSSSISTGSSQTNSQTRSNSLRGSPMMNETPPYLDSPQVTAVPDPSTSKNSLINPPSVLLSSTVPSAFDRPMDTDGGYYYHHYGHNVSGSSSQSGSHPGPSNVSGSLSLPSYHPSYLDDHSMGYSNSSISHTSGPLLPASSSADNDECVFAADSYYQ</sequence>
<gene>
    <name evidence="2" type="ORF">PHLCEN_2v4563</name>
</gene>
<feature type="region of interest" description="Disordered" evidence="1">
    <location>
        <begin position="248"/>
        <end position="372"/>
    </location>
</feature>
<organism evidence="2 3">
    <name type="scientific">Hermanssonia centrifuga</name>
    <dbReference type="NCBI Taxonomy" id="98765"/>
    <lineage>
        <taxon>Eukaryota</taxon>
        <taxon>Fungi</taxon>
        <taxon>Dikarya</taxon>
        <taxon>Basidiomycota</taxon>
        <taxon>Agaricomycotina</taxon>
        <taxon>Agaricomycetes</taxon>
        <taxon>Polyporales</taxon>
        <taxon>Meruliaceae</taxon>
        <taxon>Hermanssonia</taxon>
    </lineage>
</organism>
<evidence type="ECO:0000256" key="1">
    <source>
        <dbReference type="SAM" id="MobiDB-lite"/>
    </source>
</evidence>